<dbReference type="InterPro" id="IPR029069">
    <property type="entry name" value="HotDog_dom_sf"/>
</dbReference>
<accession>A0ABV3GLA7</accession>
<dbReference type="RefSeq" id="WP_061252664.1">
    <property type="nucleotide sequence ID" value="NZ_JBFALK010000016.1"/>
</dbReference>
<comment type="caution">
    <text evidence="3">The sequence shown here is derived from an EMBL/GenBank/DDBJ whole genome shotgun (WGS) entry which is preliminary data.</text>
</comment>
<dbReference type="SUPFAM" id="SSF54637">
    <property type="entry name" value="Thioesterase/thiol ester dehydrase-isomerase"/>
    <property type="match status" value="1"/>
</dbReference>
<evidence type="ECO:0000313" key="4">
    <source>
        <dbReference type="Proteomes" id="UP001551675"/>
    </source>
</evidence>
<evidence type="ECO:0000313" key="3">
    <source>
        <dbReference type="EMBL" id="MEV0972423.1"/>
    </source>
</evidence>
<gene>
    <name evidence="3" type="ORF">AB0I59_27795</name>
</gene>
<protein>
    <submittedName>
        <fullName evidence="3">MaoC/PaaZ C-terminal domain-containing protein</fullName>
    </submittedName>
</protein>
<comment type="similarity">
    <text evidence="1">Belongs to the enoyl-CoA hydratase/isomerase family.</text>
</comment>
<organism evidence="3 4">
    <name type="scientific">Microtetraspora glauca</name>
    <dbReference type="NCBI Taxonomy" id="1996"/>
    <lineage>
        <taxon>Bacteria</taxon>
        <taxon>Bacillati</taxon>
        <taxon>Actinomycetota</taxon>
        <taxon>Actinomycetes</taxon>
        <taxon>Streptosporangiales</taxon>
        <taxon>Streptosporangiaceae</taxon>
        <taxon>Microtetraspora</taxon>
    </lineage>
</organism>
<dbReference type="Proteomes" id="UP001551675">
    <property type="component" value="Unassembled WGS sequence"/>
</dbReference>
<dbReference type="Gene3D" id="3.10.129.10">
    <property type="entry name" value="Hotdog Thioesterase"/>
    <property type="match status" value="1"/>
</dbReference>
<feature type="domain" description="MaoC-like" evidence="2">
    <location>
        <begin position="34"/>
        <end position="117"/>
    </location>
</feature>
<evidence type="ECO:0000256" key="1">
    <source>
        <dbReference type="ARBA" id="ARBA00005254"/>
    </source>
</evidence>
<sequence length="148" mass="16006">MTDLAADLPGTRTPEFDVGGAVPPFVRPAGLEAWNRYAAVNDEFVPIHMDDEAGKAAGYPGAFGMGNLLWAWLHCAIESWLGDRGRVEHLECRFRAPALKGDEVTCGGVITGRKAREDGTTVLELDLWADRQSGDRLVTAKAQVVLQG</sequence>
<dbReference type="EMBL" id="JBFALK010000016">
    <property type="protein sequence ID" value="MEV0972423.1"/>
    <property type="molecule type" value="Genomic_DNA"/>
</dbReference>
<reference evidence="3 4" key="1">
    <citation type="submission" date="2024-06" db="EMBL/GenBank/DDBJ databases">
        <title>The Natural Products Discovery Center: Release of the First 8490 Sequenced Strains for Exploring Actinobacteria Biosynthetic Diversity.</title>
        <authorList>
            <person name="Kalkreuter E."/>
            <person name="Kautsar S.A."/>
            <person name="Yang D."/>
            <person name="Bader C.D."/>
            <person name="Teijaro C.N."/>
            <person name="Fluegel L."/>
            <person name="Davis C.M."/>
            <person name="Simpson J.R."/>
            <person name="Lauterbach L."/>
            <person name="Steele A.D."/>
            <person name="Gui C."/>
            <person name="Meng S."/>
            <person name="Li G."/>
            <person name="Viehrig K."/>
            <person name="Ye F."/>
            <person name="Su P."/>
            <person name="Kiefer A.F."/>
            <person name="Nichols A."/>
            <person name="Cepeda A.J."/>
            <person name="Yan W."/>
            <person name="Fan B."/>
            <person name="Jiang Y."/>
            <person name="Adhikari A."/>
            <person name="Zheng C.-J."/>
            <person name="Schuster L."/>
            <person name="Cowan T.M."/>
            <person name="Smanski M.J."/>
            <person name="Chevrette M.G."/>
            <person name="De Carvalho L.P.S."/>
            <person name="Shen B."/>
        </authorList>
    </citation>
    <scope>NUCLEOTIDE SEQUENCE [LARGE SCALE GENOMIC DNA]</scope>
    <source>
        <strain evidence="3 4">NPDC050100</strain>
    </source>
</reference>
<name>A0ABV3GLA7_MICGL</name>
<dbReference type="Pfam" id="PF01575">
    <property type="entry name" value="MaoC_dehydratas"/>
    <property type="match status" value="1"/>
</dbReference>
<keyword evidence="4" id="KW-1185">Reference proteome</keyword>
<proteinExistence type="inferred from homology"/>
<dbReference type="InterPro" id="IPR002539">
    <property type="entry name" value="MaoC-like_dom"/>
</dbReference>
<evidence type="ECO:0000259" key="2">
    <source>
        <dbReference type="Pfam" id="PF01575"/>
    </source>
</evidence>